<keyword evidence="10" id="KW-1185">Reference proteome</keyword>
<accession>A0A6A5XEX1</accession>
<dbReference type="OrthoDB" id="3897607at2759"/>
<evidence type="ECO:0000256" key="3">
    <source>
        <dbReference type="ARBA" id="ARBA00022989"/>
    </source>
</evidence>
<feature type="domain" description="Rhodopsin" evidence="8">
    <location>
        <begin position="3"/>
        <end position="178"/>
    </location>
</feature>
<evidence type="ECO:0000313" key="10">
    <source>
        <dbReference type="Proteomes" id="UP000799778"/>
    </source>
</evidence>
<dbReference type="Pfam" id="PF20684">
    <property type="entry name" value="Fung_rhodopsin"/>
    <property type="match status" value="1"/>
</dbReference>
<dbReference type="RefSeq" id="XP_033379748.1">
    <property type="nucleotide sequence ID" value="XM_033530125.1"/>
</dbReference>
<dbReference type="Proteomes" id="UP000799778">
    <property type="component" value="Unassembled WGS sequence"/>
</dbReference>
<name>A0A6A5XEX1_9PLEO</name>
<keyword evidence="3 7" id="KW-1133">Transmembrane helix</keyword>
<gene>
    <name evidence="9" type="ORF">BU24DRAFT_435871</name>
</gene>
<evidence type="ECO:0000313" key="9">
    <source>
        <dbReference type="EMBL" id="KAF2011409.1"/>
    </source>
</evidence>
<feature type="transmembrane region" description="Helical" evidence="7">
    <location>
        <begin position="26"/>
        <end position="51"/>
    </location>
</feature>
<evidence type="ECO:0000256" key="7">
    <source>
        <dbReference type="SAM" id="Phobius"/>
    </source>
</evidence>
<reference evidence="9" key="1">
    <citation type="journal article" date="2020" name="Stud. Mycol.">
        <title>101 Dothideomycetes genomes: a test case for predicting lifestyles and emergence of pathogens.</title>
        <authorList>
            <person name="Haridas S."/>
            <person name="Albert R."/>
            <person name="Binder M."/>
            <person name="Bloem J."/>
            <person name="Labutti K."/>
            <person name="Salamov A."/>
            <person name="Andreopoulos B."/>
            <person name="Baker S."/>
            <person name="Barry K."/>
            <person name="Bills G."/>
            <person name="Bluhm B."/>
            <person name="Cannon C."/>
            <person name="Castanera R."/>
            <person name="Culley D."/>
            <person name="Daum C."/>
            <person name="Ezra D."/>
            <person name="Gonzalez J."/>
            <person name="Henrissat B."/>
            <person name="Kuo A."/>
            <person name="Liang C."/>
            <person name="Lipzen A."/>
            <person name="Lutzoni F."/>
            <person name="Magnuson J."/>
            <person name="Mondo S."/>
            <person name="Nolan M."/>
            <person name="Ohm R."/>
            <person name="Pangilinan J."/>
            <person name="Park H.-J."/>
            <person name="Ramirez L."/>
            <person name="Alfaro M."/>
            <person name="Sun H."/>
            <person name="Tritt A."/>
            <person name="Yoshinaga Y."/>
            <person name="Zwiers L.-H."/>
            <person name="Turgeon B."/>
            <person name="Goodwin S."/>
            <person name="Spatafora J."/>
            <person name="Crous P."/>
            <person name="Grigoriev I."/>
        </authorList>
    </citation>
    <scope>NUCLEOTIDE SEQUENCE</scope>
    <source>
        <strain evidence="9">CBS 175.79</strain>
    </source>
</reference>
<evidence type="ECO:0000256" key="4">
    <source>
        <dbReference type="ARBA" id="ARBA00023136"/>
    </source>
</evidence>
<dbReference type="GO" id="GO:0016020">
    <property type="term" value="C:membrane"/>
    <property type="evidence" value="ECO:0007669"/>
    <property type="project" value="UniProtKB-SubCell"/>
</dbReference>
<dbReference type="InterPro" id="IPR049326">
    <property type="entry name" value="Rhodopsin_dom_fungi"/>
</dbReference>
<feature type="transmembrane region" description="Helical" evidence="7">
    <location>
        <begin position="115"/>
        <end position="135"/>
    </location>
</feature>
<evidence type="ECO:0000256" key="6">
    <source>
        <dbReference type="SAM" id="MobiDB-lite"/>
    </source>
</evidence>
<protein>
    <recommendedName>
        <fullName evidence="8">Rhodopsin domain-containing protein</fullName>
    </recommendedName>
</protein>
<feature type="region of interest" description="Disordered" evidence="6">
    <location>
        <begin position="186"/>
        <end position="262"/>
    </location>
</feature>
<dbReference type="AlphaFoldDB" id="A0A6A5XEX1"/>
<keyword evidence="4 7" id="KW-0472">Membrane</keyword>
<comment type="subcellular location">
    <subcellularLocation>
        <location evidence="1">Membrane</location>
        <topology evidence="1">Multi-pass membrane protein</topology>
    </subcellularLocation>
</comment>
<evidence type="ECO:0000256" key="2">
    <source>
        <dbReference type="ARBA" id="ARBA00022692"/>
    </source>
</evidence>
<dbReference type="EMBL" id="ML978074">
    <property type="protein sequence ID" value="KAF2011409.1"/>
    <property type="molecule type" value="Genomic_DNA"/>
</dbReference>
<organism evidence="9 10">
    <name type="scientific">Aaosphaeria arxii CBS 175.79</name>
    <dbReference type="NCBI Taxonomy" id="1450172"/>
    <lineage>
        <taxon>Eukaryota</taxon>
        <taxon>Fungi</taxon>
        <taxon>Dikarya</taxon>
        <taxon>Ascomycota</taxon>
        <taxon>Pezizomycotina</taxon>
        <taxon>Dothideomycetes</taxon>
        <taxon>Pleosporomycetidae</taxon>
        <taxon>Pleosporales</taxon>
        <taxon>Pleosporales incertae sedis</taxon>
        <taxon>Aaosphaeria</taxon>
    </lineage>
</organism>
<feature type="transmembrane region" description="Helical" evidence="7">
    <location>
        <begin position="81"/>
        <end position="103"/>
    </location>
</feature>
<evidence type="ECO:0000256" key="5">
    <source>
        <dbReference type="ARBA" id="ARBA00038359"/>
    </source>
</evidence>
<evidence type="ECO:0000259" key="8">
    <source>
        <dbReference type="Pfam" id="PF20684"/>
    </source>
</evidence>
<comment type="similarity">
    <text evidence="5">Belongs to the SAT4 family.</text>
</comment>
<evidence type="ECO:0000256" key="1">
    <source>
        <dbReference type="ARBA" id="ARBA00004141"/>
    </source>
</evidence>
<dbReference type="InterPro" id="IPR052337">
    <property type="entry name" value="SAT4-like"/>
</dbReference>
<sequence>MWCLAAVPIKWAVCFTLLRIANKQKVYVISIYFAMASVFIVMVSTTIYEFFHCDPIAMNWKPTKIEGGHCKAQSNITGFSFALSAVSIVTDWFCALIPIPLLWKVQMDKRIKMSVVALLGLGIFTSVGPLVRLSVTVNLSSTENFLHNAMDVAAWAQTEIGLGVIVGNLPALRPLLEKVLSMRSTIRSDKRSKQQKSTDQYLELGEGISSRHTKSKMGSQKGTETRVYGGTTMAGSDSSLDDRDDHSQKNIVTEPQGVPSNGIMVGHQVEIHIKHNDQ</sequence>
<proteinExistence type="inferred from homology"/>
<dbReference type="PANTHER" id="PTHR33048">
    <property type="entry name" value="PTH11-LIKE INTEGRAL MEMBRANE PROTEIN (AFU_ORTHOLOGUE AFUA_5G11245)"/>
    <property type="match status" value="1"/>
</dbReference>
<dbReference type="PANTHER" id="PTHR33048:SF31">
    <property type="entry name" value="INTEGRAL MEMBRANE PROTEIN"/>
    <property type="match status" value="1"/>
</dbReference>
<dbReference type="GeneID" id="54287522"/>
<keyword evidence="2 7" id="KW-0812">Transmembrane</keyword>